<evidence type="ECO:0000313" key="2">
    <source>
        <dbReference type="Proteomes" id="UP000717585"/>
    </source>
</evidence>
<accession>A0A8J6B067</accession>
<organism evidence="1 2">
    <name type="scientific">Carpediemonas membranifera</name>
    <dbReference type="NCBI Taxonomy" id="201153"/>
    <lineage>
        <taxon>Eukaryota</taxon>
        <taxon>Metamonada</taxon>
        <taxon>Carpediemonas-like organisms</taxon>
        <taxon>Carpediemonas</taxon>
    </lineage>
</organism>
<keyword evidence="2" id="KW-1185">Reference proteome</keyword>
<proteinExistence type="predicted"/>
<dbReference type="Proteomes" id="UP000717585">
    <property type="component" value="Unassembled WGS sequence"/>
</dbReference>
<name>A0A8J6B067_9EUKA</name>
<evidence type="ECO:0000313" key="1">
    <source>
        <dbReference type="EMBL" id="KAG9391429.1"/>
    </source>
</evidence>
<dbReference type="EMBL" id="JAHDYR010000053">
    <property type="protein sequence ID" value="KAG9391429.1"/>
    <property type="molecule type" value="Genomic_DNA"/>
</dbReference>
<protein>
    <submittedName>
        <fullName evidence="1">General transcription factor IIH subunit 1, GTF2H1</fullName>
    </submittedName>
</protein>
<dbReference type="AlphaFoldDB" id="A0A8J6B067"/>
<sequence>MLPLEKPGILHGTLPEGWNPNIIKIGTIPEKSRRQMAEGVQQNSACDPPAQAAKLNAYTDTIEALLKQFWDNYNSCISPLDPSFARIVAQLQRVQRRLQPLTESVAATRDNDLVNALLGPELDGQEEVVVSFATPMKERIQRVLDVYERLKTVVGARVSRPGVR</sequence>
<comment type="caution">
    <text evidence="1">The sequence shown here is derived from an EMBL/GenBank/DDBJ whole genome shotgun (WGS) entry which is preliminary data.</text>
</comment>
<reference evidence="1" key="1">
    <citation type="submission" date="2021-05" db="EMBL/GenBank/DDBJ databases">
        <title>A free-living protist that lacks canonical eukaryotic 1 DNA replication and segregation systems.</title>
        <authorList>
            <person name="Salas-Leiva D.E."/>
            <person name="Tromer E.C."/>
            <person name="Curtis B.A."/>
            <person name="Jerlstrom-Hultqvist J."/>
            <person name="Kolisko M."/>
            <person name="Yi Z."/>
            <person name="Salas-Leiva J.S."/>
            <person name="Gallot-Lavallee L."/>
            <person name="Kops G.J.P.L."/>
            <person name="Archibald J.M."/>
            <person name="Simpson A.G.B."/>
            <person name="Roger A.J."/>
        </authorList>
    </citation>
    <scope>NUCLEOTIDE SEQUENCE</scope>
    <source>
        <strain evidence="1">BICM</strain>
    </source>
</reference>
<gene>
    <name evidence="1" type="ORF">J8273_6189</name>
</gene>